<reference evidence="4 5" key="1">
    <citation type="submission" date="2021-04" db="EMBL/GenBank/DDBJ databases">
        <title>Genomics, taxonomy and metabolism of representatives of sulfur bacteria of the genus Thiothrix: Thiothrix fructosivorans QT, Thiothrix unzii A1T and three new species, Thiothrix subterranea sp. nov., Thiothrix litoralis sp. nov. and 'Candidatus Thiothrix anitrata' sp. nov.</title>
        <authorList>
            <person name="Ravin N.V."/>
            <person name="Smolyakov D."/>
            <person name="Rudenko T.S."/>
            <person name="Mardanov A.V."/>
            <person name="Beletsky A.V."/>
            <person name="Markov N.D."/>
            <person name="Fomenkov A.I."/>
            <person name="Roberts R.J."/>
            <person name="Karnachuk O.V."/>
            <person name="Novikov A."/>
            <person name="Grabovich M.Y."/>
        </authorList>
    </citation>
    <scope>NUCLEOTIDE SEQUENCE [LARGE SCALE GENOMIC DNA]</scope>
    <source>
        <strain evidence="4 5">AS</strain>
    </source>
</reference>
<evidence type="ECO:0000256" key="1">
    <source>
        <dbReference type="SAM" id="MobiDB-lite"/>
    </source>
</evidence>
<dbReference type="PANTHER" id="PTHR38731">
    <property type="entry name" value="LIPL45-RELATED LIPOPROTEIN-RELATED"/>
    <property type="match status" value="1"/>
</dbReference>
<keyword evidence="5" id="KW-1185">Reference proteome</keyword>
<dbReference type="PANTHER" id="PTHR38731:SF1">
    <property type="entry name" value="FECR PROTEIN DOMAIN-CONTAINING PROTEIN"/>
    <property type="match status" value="1"/>
</dbReference>
<feature type="domain" description="FecR protein" evidence="3">
    <location>
        <begin position="72"/>
        <end position="171"/>
    </location>
</feature>
<keyword evidence="2" id="KW-0732">Signal</keyword>
<dbReference type="InterPro" id="IPR006860">
    <property type="entry name" value="FecR"/>
</dbReference>
<sequence length="570" mass="59033">MKYISAAFMGMAVFVGTTLFAQVHADQTINAAPQAVGKVVFLLGQANLYAKDGSVMPVFRGMDIPEGGRFVVQDRSQVGLRMMDGATEQIRANSVFEVKQYDFDPANPAASEIRLELVEGEVVSKTGKGGQAAKHRYRLNTPIAAIGIRGTEFTVNTTQLQTHVSLRSGAIVMSGFNNGCQRTGLGPCMGGSAETLSEAQQGLALVLQAGQFKPQLIPVVQVNHVSVSQNVKEGQASSSDTKTSDTKTSDTKTSDTKTSDTKTSDTVVASGASAAVPAKESSKTSATVVAVADTGVAATGSTKSSTSPVQVSEPIALGGVGSTKESSSVDAAKAGEIAKVAVLTPALVQVETPTQAVITPSPVAGPKEFVIDVSGDSVAPITSPAVPNVPVVAPSLPTSTTPVVKWGRWSPAAGAGAIPLSEQVGKEYALITSNSQYAVTRLAKYDKLLPTAPAVYNFKPGTSEAYIREGGRYTKATVGDARLQVKINNADSASFSTGFSLASEAYNGSVTATGTISKDGIMMDDRLDRATVIQGAVAGDGTTLNSAAYTFYHSINTTQDSFGGIDWVNP</sequence>
<feature type="chain" id="PRO_5045973324" evidence="2">
    <location>
        <begin position="22"/>
        <end position="570"/>
    </location>
</feature>
<dbReference type="Proteomes" id="UP000672039">
    <property type="component" value="Chromosome"/>
</dbReference>
<proteinExistence type="predicted"/>
<feature type="compositionally biased region" description="Basic and acidic residues" evidence="1">
    <location>
        <begin position="242"/>
        <end position="263"/>
    </location>
</feature>
<feature type="compositionally biased region" description="Low complexity" evidence="1">
    <location>
        <begin position="231"/>
        <end position="241"/>
    </location>
</feature>
<dbReference type="EMBL" id="CP072801">
    <property type="protein sequence ID" value="QTR44953.1"/>
    <property type="molecule type" value="Genomic_DNA"/>
</dbReference>
<evidence type="ECO:0000313" key="5">
    <source>
        <dbReference type="Proteomes" id="UP000672039"/>
    </source>
</evidence>
<feature type="region of interest" description="Disordered" evidence="1">
    <location>
        <begin position="231"/>
        <end position="265"/>
    </location>
</feature>
<dbReference type="RefSeq" id="WP_210221393.1">
    <property type="nucleotide sequence ID" value="NZ_CP072801.1"/>
</dbReference>
<evidence type="ECO:0000259" key="3">
    <source>
        <dbReference type="Pfam" id="PF04773"/>
    </source>
</evidence>
<dbReference type="Gene3D" id="2.60.120.1440">
    <property type="match status" value="1"/>
</dbReference>
<accession>A0ABX7WR66</accession>
<feature type="signal peptide" evidence="2">
    <location>
        <begin position="1"/>
        <end position="21"/>
    </location>
</feature>
<evidence type="ECO:0000313" key="4">
    <source>
        <dbReference type="EMBL" id="QTR44953.1"/>
    </source>
</evidence>
<organism evidence="4 5">
    <name type="scientific">Thiothrix litoralis</name>
    <dbReference type="NCBI Taxonomy" id="2891210"/>
    <lineage>
        <taxon>Bacteria</taxon>
        <taxon>Pseudomonadati</taxon>
        <taxon>Pseudomonadota</taxon>
        <taxon>Gammaproteobacteria</taxon>
        <taxon>Thiotrichales</taxon>
        <taxon>Thiotrichaceae</taxon>
        <taxon>Thiothrix</taxon>
    </lineage>
</organism>
<protein>
    <submittedName>
        <fullName evidence="4">FecR domain-containing protein</fullName>
    </submittedName>
</protein>
<name>A0ABX7WR66_9GAMM</name>
<dbReference type="Pfam" id="PF04773">
    <property type="entry name" value="FecR"/>
    <property type="match status" value="1"/>
</dbReference>
<gene>
    <name evidence="4" type="ORF">J9253_13130</name>
</gene>
<evidence type="ECO:0000256" key="2">
    <source>
        <dbReference type="SAM" id="SignalP"/>
    </source>
</evidence>